<dbReference type="InterPro" id="IPR046328">
    <property type="entry name" value="ETS_fam"/>
</dbReference>
<name>A0A0R3WMH1_HYDTA</name>
<reference evidence="6 7" key="2">
    <citation type="submission" date="2018-11" db="EMBL/GenBank/DDBJ databases">
        <authorList>
            <consortium name="Pathogen Informatics"/>
        </authorList>
    </citation>
    <scope>NUCLEOTIDE SEQUENCE [LARGE SCALE GENOMIC DNA]</scope>
</reference>
<dbReference type="Proteomes" id="UP000274429">
    <property type="component" value="Unassembled WGS sequence"/>
</dbReference>
<evidence type="ECO:0000256" key="3">
    <source>
        <dbReference type="RuleBase" id="RU004019"/>
    </source>
</evidence>
<feature type="compositionally biased region" description="Polar residues" evidence="4">
    <location>
        <begin position="90"/>
        <end position="101"/>
    </location>
</feature>
<protein>
    <submittedName>
        <fullName evidence="8">ETS domain-containing protein</fullName>
    </submittedName>
</protein>
<keyword evidence="7" id="KW-1185">Reference proteome</keyword>
<evidence type="ECO:0000259" key="5">
    <source>
        <dbReference type="PROSITE" id="PS50061"/>
    </source>
</evidence>
<feature type="compositionally biased region" description="Polar residues" evidence="4">
    <location>
        <begin position="240"/>
        <end position="251"/>
    </location>
</feature>
<dbReference type="InterPro" id="IPR036390">
    <property type="entry name" value="WH_DNA-bd_sf"/>
</dbReference>
<dbReference type="AlphaFoldDB" id="A0A0R3WMH1"/>
<evidence type="ECO:0000256" key="1">
    <source>
        <dbReference type="ARBA" id="ARBA00005562"/>
    </source>
</evidence>
<feature type="region of interest" description="Disordered" evidence="4">
    <location>
        <begin position="288"/>
        <end position="318"/>
    </location>
</feature>
<dbReference type="Pfam" id="PF00178">
    <property type="entry name" value="Ets"/>
    <property type="match status" value="1"/>
</dbReference>
<dbReference type="STRING" id="6205.A0A0R3WMH1"/>
<evidence type="ECO:0000256" key="2">
    <source>
        <dbReference type="ARBA" id="ARBA00023125"/>
    </source>
</evidence>
<comment type="similarity">
    <text evidence="1 3">Belongs to the ETS family.</text>
</comment>
<feature type="region of interest" description="Disordered" evidence="4">
    <location>
        <begin position="68"/>
        <end position="109"/>
    </location>
</feature>
<sequence length="479" mass="52648">MSHLSDSPNSMAVDDPGVQLRSAGISITELVMMEIGFSLCGSGFAPGPMDSLMDSFWIDSSKILEPPLCELKPTSPGSTKSTSSLDSLLQGASNTASGSTPPLSPWPKDIEERLLPASPERKGSNFGDPVNSLWQSDVTCECHLSSSALPSPPTLPDQNQTKKTVLLGTDLLQGFDANEATSTSDGLEEQLASADNAWTAALELSGEAYMIIMATSRLVSHALQNDYSISDQTIKVNNCGINSDPESTETGSEGEDNLSKGASPQRNRSRVFIEGRIEVVEDLCSSDLDDSDEEDVGRSPTKKAALTSPLLSTSTQTLRHSQSSKIDYTEPWWPQRSSSVFQRLNAREFDVGGGGIGRSRRQLELWEFILRSLDARPANDTGSAFKWVNRSVGVFRVTDTQKAAKEWGLYRGNERMDYEKMARAMRDFAQVLDYVFCRFYYKECVLRKASKQLHFQFSMPFVSWSQRHNSCESFSTAAS</sequence>
<dbReference type="GO" id="GO:0000981">
    <property type="term" value="F:DNA-binding transcription factor activity, RNA polymerase II-specific"/>
    <property type="evidence" value="ECO:0007669"/>
    <property type="project" value="TreeGrafter"/>
</dbReference>
<evidence type="ECO:0000313" key="6">
    <source>
        <dbReference type="EMBL" id="VDM18686.1"/>
    </source>
</evidence>
<dbReference type="Gene3D" id="1.10.10.10">
    <property type="entry name" value="Winged helix-like DNA-binding domain superfamily/Winged helix DNA-binding domain"/>
    <property type="match status" value="1"/>
</dbReference>
<dbReference type="GO" id="GO:0005634">
    <property type="term" value="C:nucleus"/>
    <property type="evidence" value="ECO:0007669"/>
    <property type="project" value="UniProtKB-SubCell"/>
</dbReference>
<dbReference type="GO" id="GO:0030154">
    <property type="term" value="P:cell differentiation"/>
    <property type="evidence" value="ECO:0007669"/>
    <property type="project" value="TreeGrafter"/>
</dbReference>
<dbReference type="PROSITE" id="PS50061">
    <property type="entry name" value="ETS_DOMAIN_3"/>
    <property type="match status" value="1"/>
</dbReference>
<feature type="compositionally biased region" description="Low complexity" evidence="4">
    <location>
        <begin position="306"/>
        <end position="318"/>
    </location>
</feature>
<dbReference type="SUPFAM" id="SSF46785">
    <property type="entry name" value="Winged helix' DNA-binding domain"/>
    <property type="match status" value="1"/>
</dbReference>
<dbReference type="OrthoDB" id="5961210at2759"/>
<keyword evidence="3" id="KW-0539">Nucleus</keyword>
<organism evidence="8">
    <name type="scientific">Hydatigena taeniaeformis</name>
    <name type="common">Feline tapeworm</name>
    <name type="synonym">Taenia taeniaeformis</name>
    <dbReference type="NCBI Taxonomy" id="6205"/>
    <lineage>
        <taxon>Eukaryota</taxon>
        <taxon>Metazoa</taxon>
        <taxon>Spiralia</taxon>
        <taxon>Lophotrochozoa</taxon>
        <taxon>Platyhelminthes</taxon>
        <taxon>Cestoda</taxon>
        <taxon>Eucestoda</taxon>
        <taxon>Cyclophyllidea</taxon>
        <taxon>Taeniidae</taxon>
        <taxon>Hydatigera</taxon>
    </lineage>
</organism>
<dbReference type="PANTHER" id="PTHR11849:SF184">
    <property type="entry name" value="ETS DOMAIN-CONTAINING PROTEIN"/>
    <property type="match status" value="1"/>
</dbReference>
<evidence type="ECO:0000313" key="7">
    <source>
        <dbReference type="Proteomes" id="UP000274429"/>
    </source>
</evidence>
<gene>
    <name evidence="6" type="ORF">TTAC_LOCUS1946</name>
</gene>
<dbReference type="PRINTS" id="PR00454">
    <property type="entry name" value="ETSDOMAIN"/>
</dbReference>
<feature type="domain" description="ETS" evidence="5">
    <location>
        <begin position="363"/>
        <end position="428"/>
    </location>
</feature>
<keyword evidence="2 3" id="KW-0238">DNA-binding</keyword>
<dbReference type="SMART" id="SM00413">
    <property type="entry name" value="ETS"/>
    <property type="match status" value="1"/>
</dbReference>
<dbReference type="GO" id="GO:0043565">
    <property type="term" value="F:sequence-specific DNA binding"/>
    <property type="evidence" value="ECO:0007669"/>
    <property type="project" value="InterPro"/>
</dbReference>
<reference evidence="8" key="1">
    <citation type="submission" date="2017-02" db="UniProtKB">
        <authorList>
            <consortium name="WormBaseParasite"/>
        </authorList>
    </citation>
    <scope>IDENTIFICATION</scope>
</reference>
<evidence type="ECO:0000256" key="4">
    <source>
        <dbReference type="SAM" id="MobiDB-lite"/>
    </source>
</evidence>
<accession>A0A0R3WMH1</accession>
<dbReference type="InterPro" id="IPR000418">
    <property type="entry name" value="Ets_dom"/>
</dbReference>
<dbReference type="EMBL" id="UYWX01000626">
    <property type="protein sequence ID" value="VDM18686.1"/>
    <property type="molecule type" value="Genomic_DNA"/>
</dbReference>
<dbReference type="WBParaSite" id="TTAC_0000195901-mRNA-1">
    <property type="protein sequence ID" value="TTAC_0000195901-mRNA-1"/>
    <property type="gene ID" value="TTAC_0000195901"/>
</dbReference>
<feature type="region of interest" description="Disordered" evidence="4">
    <location>
        <begin position="240"/>
        <end position="266"/>
    </location>
</feature>
<dbReference type="InterPro" id="IPR036388">
    <property type="entry name" value="WH-like_DNA-bd_sf"/>
</dbReference>
<evidence type="ECO:0000313" key="8">
    <source>
        <dbReference type="WBParaSite" id="TTAC_0000195901-mRNA-1"/>
    </source>
</evidence>
<feature type="compositionally biased region" description="Low complexity" evidence="4">
    <location>
        <begin position="71"/>
        <end position="89"/>
    </location>
</feature>
<comment type="subcellular location">
    <subcellularLocation>
        <location evidence="3">Nucleus</location>
    </subcellularLocation>
</comment>
<dbReference type="PANTHER" id="PTHR11849">
    <property type="entry name" value="ETS"/>
    <property type="match status" value="1"/>
</dbReference>
<proteinExistence type="inferred from homology"/>